<accession>A0ABR3LMH8</accession>
<evidence type="ECO:0000259" key="15">
    <source>
        <dbReference type="PROSITE" id="PS51843"/>
    </source>
</evidence>
<evidence type="ECO:0000256" key="9">
    <source>
        <dbReference type="ARBA" id="ARBA00023163"/>
    </source>
</evidence>
<keyword evidence="10 12" id="KW-0675">Receptor</keyword>
<gene>
    <name evidence="16" type="ORF">QQF64_016331</name>
</gene>
<evidence type="ECO:0000256" key="5">
    <source>
        <dbReference type="ARBA" id="ARBA00022833"/>
    </source>
</evidence>
<comment type="caution">
    <text evidence="16">The sequence shown here is derived from an EMBL/GenBank/DDBJ whole genome shotgun (WGS) entry which is preliminary data.</text>
</comment>
<dbReference type="InterPro" id="IPR001723">
    <property type="entry name" value="Nuclear_hrmn_rcpt"/>
</dbReference>
<evidence type="ECO:0000256" key="13">
    <source>
        <dbReference type="SAM" id="MobiDB-lite"/>
    </source>
</evidence>
<dbReference type="SUPFAM" id="SSF57716">
    <property type="entry name" value="Glucocorticoid receptor-like (DNA-binding domain)"/>
    <property type="match status" value="1"/>
</dbReference>
<reference evidence="16 17" key="1">
    <citation type="submission" date="2023-09" db="EMBL/GenBank/DDBJ databases">
        <authorList>
            <person name="Wang M."/>
        </authorList>
    </citation>
    <scope>NUCLEOTIDE SEQUENCE [LARGE SCALE GENOMIC DNA]</scope>
    <source>
        <strain evidence="16">GT-2023</strain>
        <tissue evidence="16">Liver</tissue>
    </source>
</reference>
<dbReference type="InterPro" id="IPR050200">
    <property type="entry name" value="Nuclear_hormone_rcpt_NR3"/>
</dbReference>
<dbReference type="Gene3D" id="3.30.50.10">
    <property type="entry name" value="Erythroid Transcription Factor GATA-1, subunit A"/>
    <property type="match status" value="1"/>
</dbReference>
<evidence type="ECO:0000259" key="14">
    <source>
        <dbReference type="PROSITE" id="PS51030"/>
    </source>
</evidence>
<dbReference type="PIRSF" id="PIRSF500939">
    <property type="entry name" value="ERR1-2-3"/>
    <property type="match status" value="1"/>
</dbReference>
<dbReference type="CDD" id="cd07170">
    <property type="entry name" value="NR_DBD_ERR"/>
    <property type="match status" value="1"/>
</dbReference>
<dbReference type="SMART" id="SM00430">
    <property type="entry name" value="HOLI"/>
    <property type="match status" value="1"/>
</dbReference>
<dbReference type="Gene3D" id="1.10.565.10">
    <property type="entry name" value="Retinoid X Receptor"/>
    <property type="match status" value="1"/>
</dbReference>
<dbReference type="Pfam" id="PF00105">
    <property type="entry name" value="zf-C4"/>
    <property type="match status" value="1"/>
</dbReference>
<keyword evidence="6" id="KW-0007">Acetylation</keyword>
<evidence type="ECO:0000256" key="6">
    <source>
        <dbReference type="ARBA" id="ARBA00022990"/>
    </source>
</evidence>
<dbReference type="PROSITE" id="PS51843">
    <property type="entry name" value="NR_LBD"/>
    <property type="match status" value="1"/>
</dbReference>
<name>A0ABR3LMH8_9TELE</name>
<evidence type="ECO:0000313" key="16">
    <source>
        <dbReference type="EMBL" id="KAL1254102.1"/>
    </source>
</evidence>
<comment type="subcellular location">
    <subcellularLocation>
        <location evidence="1 12">Nucleus</location>
    </subcellularLocation>
</comment>
<dbReference type="InterPro" id="IPR035500">
    <property type="entry name" value="NHR-like_dom_sf"/>
</dbReference>
<keyword evidence="11 12" id="KW-0539">Nucleus</keyword>
<evidence type="ECO:0000256" key="3">
    <source>
        <dbReference type="ARBA" id="ARBA00022723"/>
    </source>
</evidence>
<evidence type="ECO:0000256" key="7">
    <source>
        <dbReference type="ARBA" id="ARBA00023015"/>
    </source>
</evidence>
<feature type="domain" description="NR LBD" evidence="15">
    <location>
        <begin position="271"/>
        <end position="495"/>
    </location>
</feature>
<evidence type="ECO:0000256" key="2">
    <source>
        <dbReference type="ARBA" id="ARBA00005413"/>
    </source>
</evidence>
<keyword evidence="7 12" id="KW-0805">Transcription regulation</keyword>
<evidence type="ECO:0000256" key="1">
    <source>
        <dbReference type="ARBA" id="ARBA00004123"/>
    </source>
</evidence>
<dbReference type="Pfam" id="PF00104">
    <property type="entry name" value="Hormone_recep"/>
    <property type="match status" value="1"/>
</dbReference>
<dbReference type="PANTHER" id="PTHR48092">
    <property type="entry name" value="KNIRPS-RELATED PROTEIN-RELATED"/>
    <property type="match status" value="1"/>
</dbReference>
<dbReference type="PRINTS" id="PR00398">
    <property type="entry name" value="STRDHORMONER"/>
</dbReference>
<keyword evidence="17" id="KW-1185">Reference proteome</keyword>
<dbReference type="PROSITE" id="PS00031">
    <property type="entry name" value="NUCLEAR_REC_DBD_1"/>
    <property type="match status" value="1"/>
</dbReference>
<feature type="domain" description="Nuclear receptor" evidence="14">
    <location>
        <begin position="158"/>
        <end position="233"/>
    </location>
</feature>
<evidence type="ECO:0000313" key="17">
    <source>
        <dbReference type="Proteomes" id="UP001558613"/>
    </source>
</evidence>
<dbReference type="InterPro" id="IPR024178">
    <property type="entry name" value="Est_rcpt/est-rel_rcp"/>
</dbReference>
<feature type="compositionally biased region" description="Low complexity" evidence="13">
    <location>
        <begin position="83"/>
        <end position="110"/>
    </location>
</feature>
<evidence type="ECO:0000256" key="8">
    <source>
        <dbReference type="ARBA" id="ARBA00023125"/>
    </source>
</evidence>
<sequence>MGLQDHTDMRETNEMRIVSVRGNPACNPAQLITLRPELRNAQHTEKINFTPKLKRHLRRSPENNFLDMMSIDGHCPAYIKTEPSSPSSLSDSLTQHSPGASSDAGSSYSSVTKGNPTGLDSPASYPTVEADLRPPSAPCRLLEETQVKSGYGLSSGPKRLCLVCGDVASGFHYGVASCEACKAFFKRTIQGNIEYSCSVSRDCEITKRRRKSCQACRFTKCLSVGMLREGVRLDRVRGGRQKYKRRIDSDSSMYFSVQQPHRKQPSCSSLGENKVVTLLLGAEPEKVCAMPDPALPDSDIKALTTLCDLADRELVLNISWAKNIPGFSSLLLSDQMSLLQSAWMEILILRVAFRSLPCEDRLVFAEDYIMDAEQAKSAGLLELHKAILQLVHRYRSMRLEREEFVTLKAIALANSDSMHIEDAEAVQGLQDSLHEALLDYECVHHREDPRRTGKLIMTLPLLRQTSAKAVRHFCSIKQDGRVPMHKLFLELLEANV</sequence>
<keyword evidence="9 12" id="KW-0804">Transcription</keyword>
<dbReference type="CDD" id="cd06946">
    <property type="entry name" value="NR_LBD_ERR"/>
    <property type="match status" value="1"/>
</dbReference>
<keyword evidence="5" id="KW-0862">Zinc</keyword>
<feature type="region of interest" description="Disordered" evidence="13">
    <location>
        <begin position="77"/>
        <end position="127"/>
    </location>
</feature>
<dbReference type="PROSITE" id="PS51030">
    <property type="entry name" value="NUCLEAR_REC_DBD_2"/>
    <property type="match status" value="1"/>
</dbReference>
<keyword evidence="8" id="KW-0238">DNA-binding</keyword>
<dbReference type="InterPro" id="IPR000536">
    <property type="entry name" value="Nucl_hrmn_rcpt_lig-bd"/>
</dbReference>
<dbReference type="Proteomes" id="UP001558613">
    <property type="component" value="Unassembled WGS sequence"/>
</dbReference>
<dbReference type="SMART" id="SM00399">
    <property type="entry name" value="ZnF_C4"/>
    <property type="match status" value="1"/>
</dbReference>
<protein>
    <recommendedName>
        <fullName evidence="18">Estrogen-related receptor gamma</fullName>
    </recommendedName>
</protein>
<evidence type="ECO:0000256" key="12">
    <source>
        <dbReference type="PIRNR" id="PIRNR002527"/>
    </source>
</evidence>
<keyword evidence="4" id="KW-0863">Zinc-finger</keyword>
<dbReference type="InterPro" id="IPR013088">
    <property type="entry name" value="Znf_NHR/GATA"/>
</dbReference>
<evidence type="ECO:0000256" key="10">
    <source>
        <dbReference type="ARBA" id="ARBA00023170"/>
    </source>
</evidence>
<comment type="similarity">
    <text evidence="2 12">Belongs to the nuclear hormone receptor family. NR3 subfamily.</text>
</comment>
<dbReference type="SUPFAM" id="SSF48508">
    <property type="entry name" value="Nuclear receptor ligand-binding domain"/>
    <property type="match status" value="1"/>
</dbReference>
<evidence type="ECO:0000256" key="4">
    <source>
        <dbReference type="ARBA" id="ARBA00022771"/>
    </source>
</evidence>
<dbReference type="InterPro" id="IPR001628">
    <property type="entry name" value="Znf_hrmn_rcpt"/>
</dbReference>
<dbReference type="InterPro" id="IPR027289">
    <property type="entry name" value="Oest-rel_rcp"/>
</dbReference>
<keyword evidence="3" id="KW-0479">Metal-binding</keyword>
<evidence type="ECO:0000256" key="11">
    <source>
        <dbReference type="ARBA" id="ARBA00023242"/>
    </source>
</evidence>
<evidence type="ECO:0008006" key="18">
    <source>
        <dbReference type="Google" id="ProtNLM"/>
    </source>
</evidence>
<dbReference type="PRINTS" id="PR00047">
    <property type="entry name" value="STROIDFINGER"/>
</dbReference>
<proteinExistence type="inferred from homology"/>
<dbReference type="EMBL" id="JAYMGO010000020">
    <property type="protein sequence ID" value="KAL1254102.1"/>
    <property type="molecule type" value="Genomic_DNA"/>
</dbReference>
<dbReference type="PIRSF" id="PIRSF002527">
    <property type="entry name" value="ER-like_NR"/>
    <property type="match status" value="1"/>
</dbReference>
<organism evidence="16 17">
    <name type="scientific">Cirrhinus molitorella</name>
    <name type="common">mud carp</name>
    <dbReference type="NCBI Taxonomy" id="172907"/>
    <lineage>
        <taxon>Eukaryota</taxon>
        <taxon>Metazoa</taxon>
        <taxon>Chordata</taxon>
        <taxon>Craniata</taxon>
        <taxon>Vertebrata</taxon>
        <taxon>Euteleostomi</taxon>
        <taxon>Actinopterygii</taxon>
        <taxon>Neopterygii</taxon>
        <taxon>Teleostei</taxon>
        <taxon>Ostariophysi</taxon>
        <taxon>Cypriniformes</taxon>
        <taxon>Cyprinidae</taxon>
        <taxon>Labeoninae</taxon>
        <taxon>Labeonini</taxon>
        <taxon>Cirrhinus</taxon>
    </lineage>
</organism>